<evidence type="ECO:0000256" key="3">
    <source>
        <dbReference type="ARBA" id="ARBA00022553"/>
    </source>
</evidence>
<dbReference type="InterPro" id="IPR036890">
    <property type="entry name" value="HATPase_C_sf"/>
</dbReference>
<dbReference type="InterPro" id="IPR003018">
    <property type="entry name" value="GAF"/>
</dbReference>
<dbReference type="PROSITE" id="PS50011">
    <property type="entry name" value="PROTEIN_KINASE_DOM"/>
    <property type="match status" value="1"/>
</dbReference>
<dbReference type="SUPFAM" id="SSF56112">
    <property type="entry name" value="Protein kinase-like (PK-like)"/>
    <property type="match status" value="1"/>
</dbReference>
<dbReference type="InterPro" id="IPR019734">
    <property type="entry name" value="TPR_rpt"/>
</dbReference>
<evidence type="ECO:0000256" key="5">
    <source>
        <dbReference type="ARBA" id="ARBA00023012"/>
    </source>
</evidence>
<dbReference type="SMART" id="SM00065">
    <property type="entry name" value="GAF"/>
    <property type="match status" value="1"/>
</dbReference>
<dbReference type="SMART" id="SM00388">
    <property type="entry name" value="HisKA"/>
    <property type="match status" value="1"/>
</dbReference>
<evidence type="ECO:0000256" key="1">
    <source>
        <dbReference type="ARBA" id="ARBA00000085"/>
    </source>
</evidence>
<dbReference type="Gene3D" id="3.30.200.20">
    <property type="entry name" value="Phosphorylase Kinase, domain 1"/>
    <property type="match status" value="1"/>
</dbReference>
<dbReference type="GO" id="GO:0000155">
    <property type="term" value="F:phosphorelay sensor kinase activity"/>
    <property type="evidence" value="ECO:0007669"/>
    <property type="project" value="InterPro"/>
</dbReference>
<dbReference type="InterPro" id="IPR011009">
    <property type="entry name" value="Kinase-like_dom_sf"/>
</dbReference>
<dbReference type="SUPFAM" id="SSF55781">
    <property type="entry name" value="GAF domain-like"/>
    <property type="match status" value="1"/>
</dbReference>
<evidence type="ECO:0000259" key="6">
    <source>
        <dbReference type="PROSITE" id="PS50011"/>
    </source>
</evidence>
<dbReference type="EC" id="2.7.13.3" evidence="2"/>
<dbReference type="Pfam" id="PF01590">
    <property type="entry name" value="GAF"/>
    <property type="match status" value="1"/>
</dbReference>
<dbReference type="EMBL" id="CP159837">
    <property type="protein sequence ID" value="XCM37400.1"/>
    <property type="molecule type" value="Genomic_DNA"/>
</dbReference>
<dbReference type="InterPro" id="IPR027417">
    <property type="entry name" value="P-loop_NTPase"/>
</dbReference>
<organism evidence="8">
    <name type="scientific">Planktothricoides raciborskii GIHE-MW2</name>
    <dbReference type="NCBI Taxonomy" id="2792601"/>
    <lineage>
        <taxon>Bacteria</taxon>
        <taxon>Bacillati</taxon>
        <taxon>Cyanobacteriota</taxon>
        <taxon>Cyanophyceae</taxon>
        <taxon>Oscillatoriophycideae</taxon>
        <taxon>Oscillatoriales</taxon>
        <taxon>Oscillatoriaceae</taxon>
        <taxon>Planktothricoides</taxon>
    </lineage>
</organism>
<evidence type="ECO:0000313" key="8">
    <source>
        <dbReference type="EMBL" id="XCM37400.1"/>
    </source>
</evidence>
<dbReference type="InterPro" id="IPR053159">
    <property type="entry name" value="Hybrid_Histidine_Kinase"/>
</dbReference>
<dbReference type="Pfam" id="PF00069">
    <property type="entry name" value="Pkinase"/>
    <property type="match status" value="1"/>
</dbReference>
<keyword evidence="4" id="KW-0418">Kinase</keyword>
<feature type="domain" description="Histidine kinase" evidence="7">
    <location>
        <begin position="1549"/>
        <end position="1804"/>
    </location>
</feature>
<dbReference type="SUPFAM" id="SSF47384">
    <property type="entry name" value="Homodimeric domain of signal transducing histidine kinase"/>
    <property type="match status" value="1"/>
</dbReference>
<dbReference type="Gene3D" id="3.30.565.10">
    <property type="entry name" value="Histidine kinase-like ATPase, C-terminal domain"/>
    <property type="match status" value="1"/>
</dbReference>
<dbReference type="SUPFAM" id="SSF48452">
    <property type="entry name" value="TPR-like"/>
    <property type="match status" value="1"/>
</dbReference>
<dbReference type="SUPFAM" id="SSF52540">
    <property type="entry name" value="P-loop containing nucleoside triphosphate hydrolases"/>
    <property type="match status" value="1"/>
</dbReference>
<protein>
    <recommendedName>
        <fullName evidence="2">histidine kinase</fullName>
        <ecNumber evidence="2">2.7.13.3</ecNumber>
    </recommendedName>
</protein>
<dbReference type="GO" id="GO:0005524">
    <property type="term" value="F:ATP binding"/>
    <property type="evidence" value="ECO:0007669"/>
    <property type="project" value="InterPro"/>
</dbReference>
<proteinExistence type="predicted"/>
<dbReference type="SMART" id="SM00387">
    <property type="entry name" value="HATPase_c"/>
    <property type="match status" value="1"/>
</dbReference>
<dbReference type="InterPro" id="IPR003594">
    <property type="entry name" value="HATPase_dom"/>
</dbReference>
<dbReference type="CDD" id="cd14014">
    <property type="entry name" value="STKc_PknB_like"/>
    <property type="match status" value="1"/>
</dbReference>
<evidence type="ECO:0000256" key="4">
    <source>
        <dbReference type="ARBA" id="ARBA00022777"/>
    </source>
</evidence>
<dbReference type="PROSITE" id="PS50109">
    <property type="entry name" value="HIS_KIN"/>
    <property type="match status" value="1"/>
</dbReference>
<accession>A0AAU8JF21</accession>
<dbReference type="InterPro" id="IPR005467">
    <property type="entry name" value="His_kinase_dom"/>
</dbReference>
<evidence type="ECO:0000256" key="2">
    <source>
        <dbReference type="ARBA" id="ARBA00012438"/>
    </source>
</evidence>
<keyword evidence="4" id="KW-0808">Transferase</keyword>
<reference evidence="8" key="1">
    <citation type="submission" date="2024-07" db="EMBL/GenBank/DDBJ databases">
        <authorList>
            <person name="Kim Y.J."/>
            <person name="Jeong J.Y."/>
        </authorList>
    </citation>
    <scope>NUCLEOTIDE SEQUENCE</scope>
    <source>
        <strain evidence="8">GIHE-MW2</strain>
    </source>
</reference>
<evidence type="ECO:0000259" key="7">
    <source>
        <dbReference type="PROSITE" id="PS50109"/>
    </source>
</evidence>
<dbReference type="InterPro" id="IPR004358">
    <property type="entry name" value="Sig_transdc_His_kin-like_C"/>
</dbReference>
<dbReference type="InterPro" id="IPR003661">
    <property type="entry name" value="HisK_dim/P_dom"/>
</dbReference>
<dbReference type="PANTHER" id="PTHR43642:SF1">
    <property type="entry name" value="HYBRID SIGNAL TRANSDUCTION HISTIDINE KINASE G"/>
    <property type="match status" value="1"/>
</dbReference>
<dbReference type="InterPro" id="IPR036097">
    <property type="entry name" value="HisK_dim/P_sf"/>
</dbReference>
<dbReference type="InterPro" id="IPR011990">
    <property type="entry name" value="TPR-like_helical_dom_sf"/>
</dbReference>
<dbReference type="Gene3D" id="1.10.287.130">
    <property type="match status" value="1"/>
</dbReference>
<comment type="catalytic activity">
    <reaction evidence="1">
        <text>ATP + protein L-histidine = ADP + protein N-phospho-L-histidine.</text>
        <dbReference type="EC" id="2.7.13.3"/>
    </reaction>
</comment>
<dbReference type="InterPro" id="IPR000719">
    <property type="entry name" value="Prot_kinase_dom"/>
</dbReference>
<dbReference type="Pfam" id="PF13191">
    <property type="entry name" value="AAA_16"/>
    <property type="match status" value="1"/>
</dbReference>
<dbReference type="PANTHER" id="PTHR43642">
    <property type="entry name" value="HYBRID SIGNAL TRANSDUCTION HISTIDINE KINASE G"/>
    <property type="match status" value="1"/>
</dbReference>
<name>A0AAU8JF21_9CYAN</name>
<dbReference type="SMART" id="SM00028">
    <property type="entry name" value="TPR"/>
    <property type="match status" value="3"/>
</dbReference>
<feature type="domain" description="Protein kinase" evidence="6">
    <location>
        <begin position="7"/>
        <end position="269"/>
    </location>
</feature>
<dbReference type="PRINTS" id="PR00344">
    <property type="entry name" value="BCTRLSENSOR"/>
</dbReference>
<dbReference type="Gene3D" id="1.10.510.10">
    <property type="entry name" value="Transferase(Phosphotransferase) domain 1"/>
    <property type="match status" value="1"/>
</dbReference>
<keyword evidence="3" id="KW-0597">Phosphoprotein</keyword>
<dbReference type="RefSeq" id="WP_054467754.1">
    <property type="nucleotide sequence ID" value="NZ_CP159837.1"/>
</dbReference>
<dbReference type="SUPFAM" id="SSF55874">
    <property type="entry name" value="ATPase domain of HSP90 chaperone/DNA topoisomerase II/histidine kinase"/>
    <property type="match status" value="1"/>
</dbReference>
<dbReference type="InterPro" id="IPR041664">
    <property type="entry name" value="AAA_16"/>
</dbReference>
<dbReference type="Pfam" id="PF02518">
    <property type="entry name" value="HATPase_c"/>
    <property type="match status" value="1"/>
</dbReference>
<dbReference type="Gene3D" id="3.40.50.300">
    <property type="entry name" value="P-loop containing nucleotide triphosphate hydrolases"/>
    <property type="match status" value="1"/>
</dbReference>
<dbReference type="CDD" id="cd00082">
    <property type="entry name" value="HisKA"/>
    <property type="match status" value="1"/>
</dbReference>
<gene>
    <name evidence="8" type="ORF">ABWT76_000156</name>
</gene>
<keyword evidence="5" id="KW-0902">Two-component regulatory system</keyword>
<sequence>MINIPGYQILARIYESANSLVYRGRRQEDNQPVIVKVLKQEYPTEEQVQRYQQEYEIIRQLNLEGIVRAYELQQYQNQWVMILEDFGGESLRILMESQQLTLVGFLTLAIKIIKNLGIIHAKNIIHKDINPANIVLNPVTGQVKIIDFTIATTVNHEIHPTKKSALEGTFAYISPEQTGRINSLIDYRTDFYSLGVTLYELLTKTLPFDATDPMELIHCHLAKEPIPPHAKKPEIPEIISEIILKLLAKTPEDRYQSAWGLQADLENCLTQLQETGKIAPFKLGSEDISDRFKIPEKLYGRDQDIADLLAAFKRVSQGATEMILVAGYSGIGKSALIREIHQPVVQLGGYFISGKFDQFQRGTPYSAVVSAFSELVSLLLSQSEEVLEKWREKLLGVLGNNAQIIIDVIPEIEFIIGPQPAVPVLKPAEAQNRFNLVFQNFIHVFCSKEHPLVIFWDDLQWADSASLKLIKLMMSDDRTKYLCLIGAYRDNEVSSTHPLMMTIDMLRHEQAIIIQHHLSPLNLEQITQFIADTLHKQPELLESLAQLVLRKTQGNPFFVAEFLKTLYQEKLLTFKPLYADDKGGWQWNIREIEAVGITDNVVELMIQKLQKLPEGTQQVLRLGACLGNQFDLNTISLIHGKEAVGTFHDLWPGIKEDLIQPISDLQFTQEQLFNFPLLVLNYQFLHDRVQQAAYALIDDSQKKAVHLQIGRMFLMNTPVEYRLDRAFELVDHLNVGRELITATEEKLELAALNLTAAKKAKDATAYQAAKDYLSAGVELLPGNTWHEHYDLTFALYKNLAEIEYLSGDFITSEHYINQTLAQAKSVMEKAEVYNLLVVQYSLQAKYQQAVDAGIEALKLLGVELPQENFPEAIAAEFAAAKQQWENRQISSILHEPEMTSTEKKIALKVLTNLGAPTYLTNLQLWTIIFVRGVNISLAYGSTPESCICLTNYGIMLVSVFGDYQSAYQFGQLAMGLIDKWDARDLKCKAATGLANSVLYWFNHIKECNLMNYEAYQAALECGDLEYAGYALHNTACNAFFQGKNLNHLLAEVPRYLELTKKTQNQLSTDLLQGLDLCLWNLTKLTPEFLSFATNQLNEADYIATCEAHQNIYALCIYQIRKLQIFYLYGDLNAAWDCANSIEPLLPYVQGLLPFADYTFYSAMTWAGLYCQLSPNDRPEYLAKLQDALANLQLWQTNCAENFQHQYLLLQAEIYRITAKHLEAIAAYDSAIKSAQENEFIQHQALANELAAKFWLNQGYKKYAQSHLVEAYYGYQRWGAKRKVEQLEQTYPQLPSLTQVDNPFSPLVTTATFTSGSRGSGILDLASVIKAYQAISSEIVLDKLLANLMKILIENAGAQKGCLILHSPTEASQVKFAIAVEASISHEEVILENYPTKLSHMRRISEDTLPIAVINYVDRTRSDVVLSNAVKDNRFATDNYIMEHQIKSLLCTPIVNAGQLLAILYLENNLTSGAFTADRLELLRLLSSQAAISLENALLYASVEQKVRERTQELNEKNLHLKETLTELRKTQAHLIQSEKMSSLGQLVAGVAHEINNPVNFIYGNLNPTQEYVENLLNLISLYEEHYPEPVPEIADEIEAIDLEFIREDLQKIITSMKIGAERIRQIVLSLRNFSRLDEAEMKPVNIHEGIESTLMILRPLLKGKPGSFEEIQVGKEYGQLPKVSCYPSQLNQVFMNILSNACDALRMNPGQNQSDYIPTIRIRTEVTDTNLVTIRIADNGSGIDNKIVKKIFDPFFTTKPVGSGTGLGLSISYQIIVEAHRGKINCDSTLGKGTEFIIEIPIAHKKGI</sequence>
<dbReference type="InterPro" id="IPR029016">
    <property type="entry name" value="GAF-like_dom_sf"/>
</dbReference>
<dbReference type="Gene3D" id="3.30.450.40">
    <property type="match status" value="1"/>
</dbReference>